<evidence type="ECO:0000256" key="6">
    <source>
        <dbReference type="RuleBase" id="RU000667"/>
    </source>
</evidence>
<evidence type="ECO:0000313" key="8">
    <source>
        <dbReference type="Proteomes" id="UP000199138"/>
    </source>
</evidence>
<dbReference type="EMBL" id="FPBK01000013">
    <property type="protein sequence ID" value="SFU68402.1"/>
    <property type="molecule type" value="Genomic_DNA"/>
</dbReference>
<proteinExistence type="inferred from homology"/>
<dbReference type="STRING" id="1224947.SAMN05216480_11328"/>
<protein>
    <recommendedName>
        <fullName evidence="4 5">Small ribosomal subunit protein bS21</fullName>
    </recommendedName>
</protein>
<evidence type="ECO:0000256" key="2">
    <source>
        <dbReference type="ARBA" id="ARBA00022980"/>
    </source>
</evidence>
<comment type="similarity">
    <text evidence="1 5 6">Belongs to the bacterial ribosomal protein bS21 family.</text>
</comment>
<reference evidence="8" key="1">
    <citation type="submission" date="2016-10" db="EMBL/GenBank/DDBJ databases">
        <authorList>
            <person name="Varghese N."/>
            <person name="Submissions S."/>
        </authorList>
    </citation>
    <scope>NUCLEOTIDE SEQUENCE [LARGE SCALE GENOMIC DNA]</scope>
    <source>
        <strain evidence="8">CGMCC 1.12333</strain>
    </source>
</reference>
<keyword evidence="3 5" id="KW-0687">Ribonucleoprotein</keyword>
<name>A0A1I7I641_9FLAO</name>
<dbReference type="GO" id="GO:1990904">
    <property type="term" value="C:ribonucleoprotein complex"/>
    <property type="evidence" value="ECO:0007669"/>
    <property type="project" value="UniProtKB-KW"/>
</dbReference>
<dbReference type="Pfam" id="PF01165">
    <property type="entry name" value="Ribosomal_S21"/>
    <property type="match status" value="1"/>
</dbReference>
<evidence type="ECO:0000256" key="4">
    <source>
        <dbReference type="ARBA" id="ARBA00035135"/>
    </source>
</evidence>
<evidence type="ECO:0000256" key="3">
    <source>
        <dbReference type="ARBA" id="ARBA00023274"/>
    </source>
</evidence>
<accession>A0A1I7I641</accession>
<keyword evidence="2 5" id="KW-0689">Ribosomal protein</keyword>
<dbReference type="HAMAP" id="MF_00358">
    <property type="entry name" value="Ribosomal_bS21"/>
    <property type="match status" value="1"/>
</dbReference>
<dbReference type="GO" id="GO:0003735">
    <property type="term" value="F:structural constituent of ribosome"/>
    <property type="evidence" value="ECO:0007669"/>
    <property type="project" value="InterPro"/>
</dbReference>
<dbReference type="OrthoDB" id="598353at2"/>
<dbReference type="Gene3D" id="1.20.5.1150">
    <property type="entry name" value="Ribosomal protein S8"/>
    <property type="match status" value="1"/>
</dbReference>
<dbReference type="GO" id="GO:0006412">
    <property type="term" value="P:translation"/>
    <property type="evidence" value="ECO:0007669"/>
    <property type="project" value="UniProtKB-UniRule"/>
</dbReference>
<dbReference type="NCBIfam" id="TIGR00030">
    <property type="entry name" value="S21p"/>
    <property type="match status" value="1"/>
</dbReference>
<dbReference type="InterPro" id="IPR001911">
    <property type="entry name" value="Ribosomal_bS21"/>
</dbReference>
<dbReference type="GO" id="GO:0005840">
    <property type="term" value="C:ribosome"/>
    <property type="evidence" value="ECO:0007669"/>
    <property type="project" value="UniProtKB-KW"/>
</dbReference>
<dbReference type="InterPro" id="IPR038380">
    <property type="entry name" value="Ribosomal_bS21_sf"/>
</dbReference>
<gene>
    <name evidence="5" type="primary">rpsU</name>
    <name evidence="7" type="ORF">SAMN05216480_11328</name>
</gene>
<evidence type="ECO:0000313" key="7">
    <source>
        <dbReference type="EMBL" id="SFU68402.1"/>
    </source>
</evidence>
<keyword evidence="8" id="KW-1185">Reference proteome</keyword>
<dbReference type="RefSeq" id="WP_093025959.1">
    <property type="nucleotide sequence ID" value="NZ_FPBK01000013.1"/>
</dbReference>
<evidence type="ECO:0000256" key="5">
    <source>
        <dbReference type="HAMAP-Rule" id="MF_00358"/>
    </source>
</evidence>
<evidence type="ECO:0000256" key="1">
    <source>
        <dbReference type="ARBA" id="ARBA00006640"/>
    </source>
</evidence>
<dbReference type="PRINTS" id="PR00976">
    <property type="entry name" value="RIBOSOMALS21"/>
</dbReference>
<organism evidence="7 8">
    <name type="scientific">Pustulibacterium marinum</name>
    <dbReference type="NCBI Taxonomy" id="1224947"/>
    <lineage>
        <taxon>Bacteria</taxon>
        <taxon>Pseudomonadati</taxon>
        <taxon>Bacteroidota</taxon>
        <taxon>Flavobacteriia</taxon>
        <taxon>Flavobacteriales</taxon>
        <taxon>Flavobacteriaceae</taxon>
        <taxon>Pustulibacterium</taxon>
    </lineage>
</organism>
<dbReference type="AlphaFoldDB" id="A0A1I7I641"/>
<dbReference type="Proteomes" id="UP000199138">
    <property type="component" value="Unassembled WGS sequence"/>
</dbReference>
<sequence>MLKTIVKEGESIERALKRHKRKFRNTKVLNQLRERQHYTKPSVAKRKAKMKAAHKEAFLRGLEE</sequence>